<keyword evidence="4" id="KW-1133">Transmembrane helix</keyword>
<organism evidence="5 6">
    <name type="scientific">Aquatica leii</name>
    <dbReference type="NCBI Taxonomy" id="1421715"/>
    <lineage>
        <taxon>Eukaryota</taxon>
        <taxon>Metazoa</taxon>
        <taxon>Ecdysozoa</taxon>
        <taxon>Arthropoda</taxon>
        <taxon>Hexapoda</taxon>
        <taxon>Insecta</taxon>
        <taxon>Pterygota</taxon>
        <taxon>Neoptera</taxon>
        <taxon>Endopterygota</taxon>
        <taxon>Coleoptera</taxon>
        <taxon>Polyphaga</taxon>
        <taxon>Elateriformia</taxon>
        <taxon>Elateroidea</taxon>
        <taxon>Lampyridae</taxon>
        <taxon>Luciolinae</taxon>
        <taxon>Aquatica</taxon>
    </lineage>
</organism>
<evidence type="ECO:0000313" key="5">
    <source>
        <dbReference type="EMBL" id="KAK4879056.1"/>
    </source>
</evidence>
<comment type="caution">
    <text evidence="5">The sequence shown here is derived from an EMBL/GenBank/DDBJ whole genome shotgun (WGS) entry which is preliminary data.</text>
</comment>
<dbReference type="Pfam" id="PF06585">
    <property type="entry name" value="JHBP"/>
    <property type="match status" value="1"/>
</dbReference>
<feature type="transmembrane region" description="Helical" evidence="4">
    <location>
        <begin position="120"/>
        <end position="142"/>
    </location>
</feature>
<keyword evidence="1" id="KW-0732">Signal</keyword>
<dbReference type="FunFam" id="3.15.10.30:FF:000001">
    <property type="entry name" value="Takeout-like protein 1"/>
    <property type="match status" value="1"/>
</dbReference>
<evidence type="ECO:0000256" key="2">
    <source>
        <dbReference type="ARBA" id="ARBA00023108"/>
    </source>
</evidence>
<dbReference type="Gene3D" id="3.15.10.30">
    <property type="entry name" value="Haemolymph juvenile hormone binding protein"/>
    <property type="match status" value="1"/>
</dbReference>
<dbReference type="PANTHER" id="PTHR11008:SF39">
    <property type="entry name" value="CIRCADIAN CLOCK-CONTROLLED PROTEIN-LIKE PROTEIN"/>
    <property type="match status" value="1"/>
</dbReference>
<protein>
    <submittedName>
        <fullName evidence="5">Uncharacterized protein</fullName>
    </submittedName>
</protein>
<keyword evidence="4" id="KW-0472">Membrane</keyword>
<dbReference type="SMART" id="SM00700">
    <property type="entry name" value="JHBP"/>
    <property type="match status" value="1"/>
</dbReference>
<dbReference type="InterPro" id="IPR010562">
    <property type="entry name" value="Haemolymph_juvenile_hormone-bd"/>
</dbReference>
<evidence type="ECO:0000256" key="3">
    <source>
        <dbReference type="ARBA" id="ARBA00060902"/>
    </source>
</evidence>
<evidence type="ECO:0000313" key="6">
    <source>
        <dbReference type="Proteomes" id="UP001353858"/>
    </source>
</evidence>
<name>A0AAN7PBC6_9COLE</name>
<keyword evidence="6" id="KW-1185">Reference proteome</keyword>
<dbReference type="Proteomes" id="UP001353858">
    <property type="component" value="Unassembled WGS sequence"/>
</dbReference>
<accession>A0AAN7PBC6</accession>
<proteinExistence type="inferred from homology"/>
<keyword evidence="2" id="KW-0090">Biological rhythms</keyword>
<dbReference type="PANTHER" id="PTHR11008">
    <property type="entry name" value="PROTEIN TAKEOUT-LIKE PROTEIN"/>
    <property type="match status" value="1"/>
</dbReference>
<dbReference type="GO" id="GO:0007623">
    <property type="term" value="P:circadian rhythm"/>
    <property type="evidence" value="ECO:0007669"/>
    <property type="project" value="UniProtKB-ARBA"/>
</dbReference>
<comment type="similarity">
    <text evidence="3">Belongs to the TO family.</text>
</comment>
<keyword evidence="4" id="KW-0812">Transmembrane</keyword>
<evidence type="ECO:0000256" key="4">
    <source>
        <dbReference type="SAM" id="Phobius"/>
    </source>
</evidence>
<dbReference type="AlphaFoldDB" id="A0AAN7PBC6"/>
<gene>
    <name evidence="5" type="ORF">RN001_007202</name>
</gene>
<sequence length="366" mass="41617">MLSYEEEQAKLLRLHEILEEIPSDPESEDDEEDAAGTKDILGTYVLDVNNYLVPTTSDENNVGLTYDNLNSDQHIKFEDSMKIDKVDPPQDESDSDDDTPIAFAFKKCIMFVFVARSANLNMNTFVFVIVCALCFISALAVLPDYIHVCKKNDVDIAQCINNSINHLRLRLPSGIPDLDVPPIEPLKLNEIKLKIGPPSAAIHCNITNLKVWGPSTFVITELKPDLAKNTFYFKIFLPRLHFKGDYDLSMSILLINAKGKGPIEGNFTNYRSEVIMKGRKIMKNDEEYLKFDKIRLRVETGKTNIRLENLFNNDPFLKQLSDDLVNDHSDIFVNEIKPTLEVGLAEKFTDIANKITLKFTHKELFP</sequence>
<evidence type="ECO:0000256" key="1">
    <source>
        <dbReference type="ARBA" id="ARBA00022729"/>
    </source>
</evidence>
<reference evidence="6" key="1">
    <citation type="submission" date="2023-01" db="EMBL/GenBank/DDBJ databases">
        <title>Key to firefly adult light organ development and bioluminescence: homeobox transcription factors regulate luciferase expression and transportation to peroxisome.</title>
        <authorList>
            <person name="Fu X."/>
        </authorList>
    </citation>
    <scope>NUCLEOTIDE SEQUENCE [LARGE SCALE GENOMIC DNA]</scope>
</reference>
<dbReference type="EMBL" id="JARPUR010000003">
    <property type="protein sequence ID" value="KAK4879056.1"/>
    <property type="molecule type" value="Genomic_DNA"/>
</dbReference>
<dbReference type="GO" id="GO:0005615">
    <property type="term" value="C:extracellular space"/>
    <property type="evidence" value="ECO:0007669"/>
    <property type="project" value="TreeGrafter"/>
</dbReference>
<dbReference type="InterPro" id="IPR038606">
    <property type="entry name" value="To_sf"/>
</dbReference>